<protein>
    <submittedName>
        <fullName evidence="1">Uncharacterized protein</fullName>
    </submittedName>
</protein>
<name>R7VS36_COLLI</name>
<dbReference type="EMBL" id="KB377785">
    <property type="protein sequence ID" value="EMC85384.1"/>
    <property type="molecule type" value="Genomic_DNA"/>
</dbReference>
<gene>
    <name evidence="1" type="ORF">A306_06194</name>
</gene>
<organism evidence="1">
    <name type="scientific">Columba livia</name>
    <name type="common">Rock dove</name>
    <dbReference type="NCBI Taxonomy" id="8932"/>
    <lineage>
        <taxon>Eukaryota</taxon>
        <taxon>Metazoa</taxon>
        <taxon>Chordata</taxon>
        <taxon>Craniata</taxon>
        <taxon>Vertebrata</taxon>
        <taxon>Euteleostomi</taxon>
        <taxon>Archelosauria</taxon>
        <taxon>Archosauria</taxon>
        <taxon>Dinosauria</taxon>
        <taxon>Saurischia</taxon>
        <taxon>Theropoda</taxon>
        <taxon>Coelurosauria</taxon>
        <taxon>Aves</taxon>
        <taxon>Neognathae</taxon>
        <taxon>Neoaves</taxon>
        <taxon>Columbimorphae</taxon>
        <taxon>Columbiformes</taxon>
        <taxon>Columbidae</taxon>
        <taxon>Columba</taxon>
    </lineage>
</organism>
<sequence length="206" mass="22447">MGSTGMNWGVTGLYWDELGRSMGVTGMNWEGLGGQWEGLGGNWFILGGTGINWDELGGSMGSTGRDWGVTGLYWEGLGSTGMNWGGQWDELGGTGGELVYTGRPHPHSYWSILVYTGPYWSILVHTGPQVPLRRPDLGRREEIVGTGRIRAVTGLNWGDPGVREGPRRPGPINRLVPGFSLVYECVNYFPQSLINPPTPNSPPNDR</sequence>
<dbReference type="AlphaFoldDB" id="R7VS36"/>
<reference evidence="1" key="1">
    <citation type="journal article" date="2013" name="Science">
        <title>Genomic diversity and evolution of the head crest in the rock pigeon.</title>
        <authorList>
            <person name="Shapiro M.D."/>
            <person name="Kronenberg Z."/>
            <person name="Li C."/>
            <person name="Domyan E.T."/>
            <person name="Pan H."/>
            <person name="Campbell M."/>
            <person name="Tan H."/>
            <person name="Huff C.D."/>
            <person name="Hu H."/>
            <person name="Vickrey A.I."/>
            <person name="Nielsen S.C."/>
            <person name="Stringham S.A."/>
            <person name="Hu H."/>
            <person name="Willerslev E."/>
            <person name="Gilbert M.T."/>
            <person name="Yandell M."/>
            <person name="Zhang G."/>
            <person name="Wang J."/>
        </authorList>
    </citation>
    <scope>NUCLEOTIDE SEQUENCE [LARGE SCALE GENOMIC DNA]</scope>
    <source>
        <tissue evidence="1">Blood</tissue>
    </source>
</reference>
<evidence type="ECO:0000313" key="1">
    <source>
        <dbReference type="EMBL" id="EMC85384.1"/>
    </source>
</evidence>
<accession>R7VS36</accession>
<proteinExistence type="predicted"/>